<dbReference type="AlphaFoldDB" id="F7XV53"/>
<name>F7XV53_MIDMI</name>
<dbReference type="EMBL" id="CP002130">
    <property type="protein sequence ID" value="AEI88552.1"/>
    <property type="molecule type" value="Genomic_DNA"/>
</dbReference>
<organism evidence="1 2">
    <name type="scientific">Midichloria mitochondrii (strain IricVA)</name>
    <dbReference type="NCBI Taxonomy" id="696127"/>
    <lineage>
        <taxon>Bacteria</taxon>
        <taxon>Pseudomonadati</taxon>
        <taxon>Pseudomonadota</taxon>
        <taxon>Alphaproteobacteria</taxon>
        <taxon>Rickettsiales</taxon>
        <taxon>Candidatus Midichloriaceae</taxon>
        <taxon>Candidatus Midichloria</taxon>
    </lineage>
</organism>
<protein>
    <submittedName>
        <fullName evidence="1">Uncharacterized protein</fullName>
    </submittedName>
</protein>
<reference evidence="1 2" key="1">
    <citation type="journal article" date="2011" name="Mol. Biol. Evol.">
        <title>Phylogenomic evidence for the presence of a flagellum and cbb3 oxidase in the free-living mitochondrial ancestor.</title>
        <authorList>
            <person name="Sassera D."/>
            <person name="Lo N."/>
            <person name="Epis S."/>
            <person name="D'Auria G."/>
            <person name="Montagna M."/>
            <person name="Comandatore F."/>
            <person name="Horner D."/>
            <person name="Pereto J."/>
            <person name="Luciano A.M."/>
            <person name="Franciosi F."/>
            <person name="Ferri E."/>
            <person name="Crotti E."/>
            <person name="Bazzocchi C."/>
            <person name="Daffonchio D."/>
            <person name="Sacchi L."/>
            <person name="Moya A."/>
            <person name="Latorre A."/>
            <person name="Bandi C."/>
        </authorList>
    </citation>
    <scope>NUCLEOTIDE SEQUENCE [LARGE SCALE GENOMIC DNA]</scope>
    <source>
        <strain evidence="1 2">IricVA</strain>
    </source>
</reference>
<accession>F7XV53</accession>
<dbReference type="KEGG" id="mmn:midi_00235"/>
<evidence type="ECO:0000313" key="2">
    <source>
        <dbReference type="Proteomes" id="UP000006639"/>
    </source>
</evidence>
<dbReference type="Proteomes" id="UP000006639">
    <property type="component" value="Chromosome"/>
</dbReference>
<evidence type="ECO:0000313" key="1">
    <source>
        <dbReference type="EMBL" id="AEI88552.1"/>
    </source>
</evidence>
<sequence length="59" mass="6429">MSEVGKQLVMMPQQASANPLMFCGPQADLVKGSALSGCVIPRFFKNCPALEYYRCSSLN</sequence>
<proteinExistence type="predicted"/>
<keyword evidence="2" id="KW-1185">Reference proteome</keyword>
<gene>
    <name evidence="1" type="ordered locus">midi_00235</name>
</gene>
<dbReference type="HOGENOM" id="CLU_2955475_0_0_5"/>